<dbReference type="EMBL" id="VWOX01000027">
    <property type="protein sequence ID" value="KAA5538697.1"/>
    <property type="molecule type" value="Genomic_DNA"/>
</dbReference>
<evidence type="ECO:0000313" key="1">
    <source>
        <dbReference type="EMBL" id="KAA5538697.1"/>
    </source>
</evidence>
<dbReference type="AlphaFoldDB" id="A0A5M6CTW5"/>
<evidence type="ECO:0000313" key="2">
    <source>
        <dbReference type="Proteomes" id="UP000324479"/>
    </source>
</evidence>
<organism evidence="1 2">
    <name type="scientific">Roseiconus nitratireducens</name>
    <dbReference type="NCBI Taxonomy" id="2605748"/>
    <lineage>
        <taxon>Bacteria</taxon>
        <taxon>Pseudomonadati</taxon>
        <taxon>Planctomycetota</taxon>
        <taxon>Planctomycetia</taxon>
        <taxon>Pirellulales</taxon>
        <taxon>Pirellulaceae</taxon>
        <taxon>Roseiconus</taxon>
    </lineage>
</organism>
<name>A0A5M6CTW5_9BACT</name>
<dbReference type="RefSeq" id="WP_161604774.1">
    <property type="nucleotide sequence ID" value="NZ_VWOX01000027.1"/>
</dbReference>
<keyword evidence="2" id="KW-1185">Reference proteome</keyword>
<accession>A0A5M6CTW5</accession>
<proteinExistence type="predicted"/>
<dbReference type="Proteomes" id="UP000324479">
    <property type="component" value="Unassembled WGS sequence"/>
</dbReference>
<comment type="caution">
    <text evidence="1">The sequence shown here is derived from an EMBL/GenBank/DDBJ whole genome shotgun (WGS) entry which is preliminary data.</text>
</comment>
<dbReference type="NCBIfam" id="NF038032">
    <property type="entry name" value="CehA_McbA_metalo"/>
    <property type="match status" value="1"/>
</dbReference>
<reference evidence="1 2" key="1">
    <citation type="submission" date="2019-08" db="EMBL/GenBank/DDBJ databases">
        <authorList>
            <person name="Dhanesh K."/>
            <person name="Kumar G."/>
            <person name="Sasikala C."/>
            <person name="Venkata Ramana C."/>
        </authorList>
    </citation>
    <scope>NUCLEOTIDE SEQUENCE [LARGE SCALE GENOMIC DNA]</scope>
    <source>
        <strain evidence="1 2">JC645</strain>
    </source>
</reference>
<sequence>MNERFSAGYASGRNHLRHAWSFHALRTSWCYALMLAGWWAGCVVGADPEQADSKTMLPCEIQIDDQRGQPTACMVFLEDSAGQPVQPEGVPFWKDHFACSGRLSITLPAGRYRYAIERGPEYESVEGAWDVSPGSSGEPRRLSVRLARIVDLAEQGWYGGDLHIHRPYDQAPWLLGASDLYVGPFITWWNATNIWSPGSLPENDLRHTEDGRFYELLAGEDERGGGALLFFHLHRPIDITGASREYPASVRYLRQAKRLNPGCHVDVEKPFWRDVPLWLASGQVDSIGIAHNHLWREGVLDNEAWGRPRDVKQWPAPHGNGLWTQHLYYQVLNAGFRIPPSAGSASGVLPNPVGYNRCYVHLDDGMDYWKWWEGLRAGRVFVTNGPLLLATVNGQRAGSVLAASGELRIQGRLHSREPIRQLQVIRNGSVVKEIPVANHRDQAFDVTLPSDQPGWVLLRAITTNDQTFRFASTAPFYLVDASGQQSVDPTAVAFFLRWARERREQLTQELSGDEKEEVLAAQDSAIDFWKRRSGDQ</sequence>
<gene>
    <name evidence="1" type="ORF">FYK55_26655</name>
</gene>
<evidence type="ECO:0008006" key="3">
    <source>
        <dbReference type="Google" id="ProtNLM"/>
    </source>
</evidence>
<protein>
    <recommendedName>
        <fullName evidence="3">Secreted protein</fullName>
    </recommendedName>
</protein>